<keyword evidence="1" id="KW-0732">Signal</keyword>
<gene>
    <name evidence="2" type="ORF">PDESU_00843</name>
</gene>
<dbReference type="Proteomes" id="UP000366872">
    <property type="component" value="Unassembled WGS sequence"/>
</dbReference>
<feature type="signal peptide" evidence="1">
    <location>
        <begin position="1"/>
        <end position="23"/>
    </location>
</feature>
<dbReference type="RefSeq" id="WP_136077974.1">
    <property type="nucleotide sequence ID" value="NZ_CAAHFG010000001.1"/>
</dbReference>
<dbReference type="EMBL" id="CAAHFG010000001">
    <property type="protein sequence ID" value="VGO12292.1"/>
    <property type="molecule type" value="Genomic_DNA"/>
</dbReference>
<organism evidence="2 3">
    <name type="scientific">Pontiella desulfatans</name>
    <dbReference type="NCBI Taxonomy" id="2750659"/>
    <lineage>
        <taxon>Bacteria</taxon>
        <taxon>Pseudomonadati</taxon>
        <taxon>Kiritimatiellota</taxon>
        <taxon>Kiritimatiellia</taxon>
        <taxon>Kiritimatiellales</taxon>
        <taxon>Pontiellaceae</taxon>
        <taxon>Pontiella</taxon>
    </lineage>
</organism>
<keyword evidence="3" id="KW-1185">Reference proteome</keyword>
<accession>A0A6C2TXI1</accession>
<protein>
    <submittedName>
        <fullName evidence="2">Uncharacterized protein</fullName>
    </submittedName>
</protein>
<dbReference type="AlphaFoldDB" id="A0A6C2TXI1"/>
<evidence type="ECO:0000256" key="1">
    <source>
        <dbReference type="SAM" id="SignalP"/>
    </source>
</evidence>
<feature type="chain" id="PRO_5025587728" evidence="1">
    <location>
        <begin position="24"/>
        <end position="132"/>
    </location>
</feature>
<evidence type="ECO:0000313" key="2">
    <source>
        <dbReference type="EMBL" id="VGO12292.1"/>
    </source>
</evidence>
<proteinExistence type="predicted"/>
<reference evidence="2 3" key="1">
    <citation type="submission" date="2019-04" db="EMBL/GenBank/DDBJ databases">
        <authorList>
            <person name="Van Vliet M D."/>
        </authorList>
    </citation>
    <scope>NUCLEOTIDE SEQUENCE [LARGE SCALE GENOMIC DNA]</scope>
    <source>
        <strain evidence="2 3">F1</strain>
    </source>
</reference>
<sequence>MKKAALILLFAFIALSSSGQFFSKEEKAARKTEKKEVVKTALPEAEQKAVYMELCAARVTAEKKAMNIFPIKIHQTPAQREQRRKKAKRAEGKLMEQYRNEIAKKHNVTEQLLSEILTTGDEQQWPTQAAGE</sequence>
<name>A0A6C2TXI1_PONDE</name>
<evidence type="ECO:0000313" key="3">
    <source>
        <dbReference type="Proteomes" id="UP000366872"/>
    </source>
</evidence>